<reference evidence="8" key="1">
    <citation type="submission" date="2021-01" db="EMBL/GenBank/DDBJ databases">
        <title>Caligus Genome Assembly.</title>
        <authorList>
            <person name="Gallardo-Escarate C."/>
        </authorList>
    </citation>
    <scope>NUCLEOTIDE SEQUENCE [LARGE SCALE GENOMIC DNA]</scope>
</reference>
<evidence type="ECO:0000256" key="2">
    <source>
        <dbReference type="ARBA" id="ARBA00022741"/>
    </source>
</evidence>
<dbReference type="InterPro" id="IPR027417">
    <property type="entry name" value="P-loop_NTPase"/>
</dbReference>
<dbReference type="GO" id="GO:0009267">
    <property type="term" value="P:cellular response to starvation"/>
    <property type="evidence" value="ECO:0007669"/>
    <property type="project" value="TreeGrafter"/>
</dbReference>
<dbReference type="OrthoDB" id="26136at2759"/>
<dbReference type="EMBL" id="CP045892">
    <property type="protein sequence ID" value="QQP52866.1"/>
    <property type="molecule type" value="Genomic_DNA"/>
</dbReference>
<proteinExistence type="inferred from homology"/>
<dbReference type="AlphaFoldDB" id="A0A7T8QRS0"/>
<dbReference type="GO" id="GO:0010507">
    <property type="term" value="P:negative regulation of autophagy"/>
    <property type="evidence" value="ECO:0007669"/>
    <property type="project" value="TreeGrafter"/>
</dbReference>
<dbReference type="GO" id="GO:0003924">
    <property type="term" value="F:GTPase activity"/>
    <property type="evidence" value="ECO:0007669"/>
    <property type="project" value="TreeGrafter"/>
</dbReference>
<dbReference type="GO" id="GO:1990131">
    <property type="term" value="C:Gtr1-Gtr2 GTPase complex"/>
    <property type="evidence" value="ECO:0007669"/>
    <property type="project" value="TreeGrafter"/>
</dbReference>
<dbReference type="GO" id="GO:0005525">
    <property type="term" value="F:GTP binding"/>
    <property type="evidence" value="ECO:0007669"/>
    <property type="project" value="UniProtKB-UniRule"/>
</dbReference>
<keyword evidence="2 5" id="KW-0547">Nucleotide-binding</keyword>
<gene>
    <name evidence="7" type="ORF">FKW44_005144</name>
</gene>
<evidence type="ECO:0000313" key="8">
    <source>
        <dbReference type="Proteomes" id="UP000595437"/>
    </source>
</evidence>
<organism evidence="7 8">
    <name type="scientific">Caligus rogercresseyi</name>
    <name type="common">Sea louse</name>
    <dbReference type="NCBI Taxonomy" id="217165"/>
    <lineage>
        <taxon>Eukaryota</taxon>
        <taxon>Metazoa</taxon>
        <taxon>Ecdysozoa</taxon>
        <taxon>Arthropoda</taxon>
        <taxon>Crustacea</taxon>
        <taxon>Multicrustacea</taxon>
        <taxon>Hexanauplia</taxon>
        <taxon>Copepoda</taxon>
        <taxon>Siphonostomatoida</taxon>
        <taxon>Caligidae</taxon>
        <taxon>Caligus</taxon>
    </lineage>
</organism>
<dbReference type="GO" id="GO:1904263">
    <property type="term" value="P:positive regulation of TORC1 signaling"/>
    <property type="evidence" value="ECO:0007669"/>
    <property type="project" value="TreeGrafter"/>
</dbReference>
<comment type="catalytic activity">
    <reaction evidence="4">
        <text>GTP + H2O = GDP + phosphate + H(+)</text>
        <dbReference type="Rhea" id="RHEA:19669"/>
        <dbReference type="ChEBI" id="CHEBI:15377"/>
        <dbReference type="ChEBI" id="CHEBI:15378"/>
        <dbReference type="ChEBI" id="CHEBI:37565"/>
        <dbReference type="ChEBI" id="CHEBI:43474"/>
        <dbReference type="ChEBI" id="CHEBI:58189"/>
    </reaction>
    <physiologicalReaction direction="left-to-right" evidence="4">
        <dbReference type="Rhea" id="RHEA:19670"/>
    </physiologicalReaction>
</comment>
<evidence type="ECO:0000256" key="3">
    <source>
        <dbReference type="ARBA" id="ARBA00023134"/>
    </source>
</evidence>
<sequence>MDAQRDIHQRATDELSEMCLEIHLTFYLTSIYDYSIFEAFSKVYRSSFPSCPPWRTSSTSLSPTPPSKRPSSLTSSPRSTLPRTPHPWTCRPTSSVAT</sequence>
<evidence type="ECO:0000256" key="5">
    <source>
        <dbReference type="RuleBase" id="RU367014"/>
    </source>
</evidence>
<dbReference type="PANTHER" id="PTHR11259">
    <property type="entry name" value="RAS-RELATED GTP BINDING RAG/GTR YEAST"/>
    <property type="match status" value="1"/>
</dbReference>
<evidence type="ECO:0000256" key="1">
    <source>
        <dbReference type="ARBA" id="ARBA00007756"/>
    </source>
</evidence>
<dbReference type="GO" id="GO:0005634">
    <property type="term" value="C:nucleus"/>
    <property type="evidence" value="ECO:0007669"/>
    <property type="project" value="TreeGrafter"/>
</dbReference>
<feature type="compositionally biased region" description="Low complexity" evidence="6">
    <location>
        <begin position="69"/>
        <end position="87"/>
    </location>
</feature>
<feature type="compositionally biased region" description="Low complexity" evidence="6">
    <location>
        <begin position="53"/>
        <end position="62"/>
    </location>
</feature>
<dbReference type="GO" id="GO:0005764">
    <property type="term" value="C:lysosome"/>
    <property type="evidence" value="ECO:0007669"/>
    <property type="project" value="TreeGrafter"/>
</dbReference>
<protein>
    <submittedName>
        <fullName evidence="7">Ras-related GTP-binding protein C</fullName>
    </submittedName>
</protein>
<dbReference type="Pfam" id="PF04670">
    <property type="entry name" value="Gtr1_RagA"/>
    <property type="match status" value="1"/>
</dbReference>
<evidence type="ECO:0000313" key="7">
    <source>
        <dbReference type="EMBL" id="QQP52866.1"/>
    </source>
</evidence>
<keyword evidence="8" id="KW-1185">Reference proteome</keyword>
<name>A0A7T8QRS0_CALRO</name>
<dbReference type="Proteomes" id="UP000595437">
    <property type="component" value="Chromosome 3"/>
</dbReference>
<dbReference type="InterPro" id="IPR006762">
    <property type="entry name" value="Gtr1_RagA"/>
</dbReference>
<evidence type="ECO:0000256" key="6">
    <source>
        <dbReference type="SAM" id="MobiDB-lite"/>
    </source>
</evidence>
<dbReference type="Gene3D" id="3.40.50.300">
    <property type="entry name" value="P-loop containing nucleotide triphosphate hydrolases"/>
    <property type="match status" value="1"/>
</dbReference>
<evidence type="ECO:0000256" key="4">
    <source>
        <dbReference type="ARBA" id="ARBA00049117"/>
    </source>
</evidence>
<feature type="region of interest" description="Disordered" evidence="6">
    <location>
        <begin position="50"/>
        <end position="98"/>
    </location>
</feature>
<keyword evidence="3 5" id="KW-0342">GTP-binding</keyword>
<comment type="similarity">
    <text evidence="1 5">Belongs to the GTR/RAG GTP-binding protein family.</text>
</comment>
<accession>A0A7T8QRS0</accession>
<dbReference type="PANTHER" id="PTHR11259:SF2">
    <property type="entry name" value="GH16429P"/>
    <property type="match status" value="1"/>
</dbReference>